<keyword evidence="3" id="KW-1185">Reference proteome</keyword>
<sequence>MTSWLSDSQFNDGTIVVPLPPSSSLDLTLRLSVSVEYDEAGDDNTKSCLSSHDDSRLTRDH</sequence>
<protein>
    <submittedName>
        <fullName evidence="2">Uncharacterized protein</fullName>
    </submittedName>
</protein>
<feature type="compositionally biased region" description="Basic and acidic residues" evidence="1">
    <location>
        <begin position="51"/>
        <end position="61"/>
    </location>
</feature>
<reference evidence="3" key="1">
    <citation type="submission" date="2016-06" db="EMBL/GenBank/DDBJ databases">
        <title>Parallel loss of symbiosis genes in relatives of nitrogen-fixing non-legume Parasponia.</title>
        <authorList>
            <person name="Van Velzen R."/>
            <person name="Holmer R."/>
            <person name="Bu F."/>
            <person name="Rutten L."/>
            <person name="Van Zeijl A."/>
            <person name="Liu W."/>
            <person name="Santuari L."/>
            <person name="Cao Q."/>
            <person name="Sharma T."/>
            <person name="Shen D."/>
            <person name="Roswanjaya Y."/>
            <person name="Wardhani T."/>
            <person name="Kalhor M.S."/>
            <person name="Jansen J."/>
            <person name="Van den Hoogen J."/>
            <person name="Gungor B."/>
            <person name="Hartog M."/>
            <person name="Hontelez J."/>
            <person name="Verver J."/>
            <person name="Yang W.-C."/>
            <person name="Schijlen E."/>
            <person name="Repin R."/>
            <person name="Schilthuizen M."/>
            <person name="Schranz E."/>
            <person name="Heidstra R."/>
            <person name="Miyata K."/>
            <person name="Fedorova E."/>
            <person name="Kohlen W."/>
            <person name="Bisseling T."/>
            <person name="Smit S."/>
            <person name="Geurts R."/>
        </authorList>
    </citation>
    <scope>NUCLEOTIDE SEQUENCE [LARGE SCALE GENOMIC DNA]</scope>
    <source>
        <strain evidence="3">cv. WU1-14</strain>
    </source>
</reference>
<evidence type="ECO:0000313" key="2">
    <source>
        <dbReference type="EMBL" id="PON66527.1"/>
    </source>
</evidence>
<evidence type="ECO:0000313" key="3">
    <source>
        <dbReference type="Proteomes" id="UP000237105"/>
    </source>
</evidence>
<proteinExistence type="predicted"/>
<accession>A0A2P5CZU1</accession>
<gene>
    <name evidence="2" type="ORF">PanWU01x14_109490</name>
</gene>
<dbReference type="EMBL" id="JXTB01000079">
    <property type="protein sequence ID" value="PON66527.1"/>
    <property type="molecule type" value="Genomic_DNA"/>
</dbReference>
<feature type="region of interest" description="Disordered" evidence="1">
    <location>
        <begin position="39"/>
        <end position="61"/>
    </location>
</feature>
<dbReference type="AlphaFoldDB" id="A0A2P5CZU1"/>
<comment type="caution">
    <text evidence="2">The sequence shown here is derived from an EMBL/GenBank/DDBJ whole genome shotgun (WGS) entry which is preliminary data.</text>
</comment>
<organism evidence="2 3">
    <name type="scientific">Parasponia andersonii</name>
    <name type="common">Sponia andersonii</name>
    <dbReference type="NCBI Taxonomy" id="3476"/>
    <lineage>
        <taxon>Eukaryota</taxon>
        <taxon>Viridiplantae</taxon>
        <taxon>Streptophyta</taxon>
        <taxon>Embryophyta</taxon>
        <taxon>Tracheophyta</taxon>
        <taxon>Spermatophyta</taxon>
        <taxon>Magnoliopsida</taxon>
        <taxon>eudicotyledons</taxon>
        <taxon>Gunneridae</taxon>
        <taxon>Pentapetalae</taxon>
        <taxon>rosids</taxon>
        <taxon>fabids</taxon>
        <taxon>Rosales</taxon>
        <taxon>Cannabaceae</taxon>
        <taxon>Parasponia</taxon>
    </lineage>
</organism>
<evidence type="ECO:0000256" key="1">
    <source>
        <dbReference type="SAM" id="MobiDB-lite"/>
    </source>
</evidence>
<dbReference type="Proteomes" id="UP000237105">
    <property type="component" value="Unassembled WGS sequence"/>
</dbReference>
<name>A0A2P5CZU1_PARAD</name>